<dbReference type="KEGG" id="lbc:LACBIDRAFT_294513"/>
<dbReference type="InParanoid" id="B0DCQ3"/>
<dbReference type="GeneID" id="6077233"/>
<protein>
    <submittedName>
        <fullName evidence="1">Predicted protein</fullName>
    </submittedName>
</protein>
<dbReference type="EMBL" id="DS547103">
    <property type="protein sequence ID" value="EDR07770.1"/>
    <property type="molecule type" value="Genomic_DNA"/>
</dbReference>
<gene>
    <name evidence="1" type="ORF">LACBIDRAFT_294513</name>
</gene>
<evidence type="ECO:0000313" key="1">
    <source>
        <dbReference type="EMBL" id="EDR07770.1"/>
    </source>
</evidence>
<accession>B0DCQ3</accession>
<sequence>MSAAAPSVEALLNVSVDSLAKHVGVVDDGRGEVPDSTRSKLLKMQLGILQRQPRTQQTPIHQSQAPSESEFAAKYLPDLVQLFRSNSGVLSAPTTLLNVISYTPYFVRFLRYPAGQGIAVLQTKRTAESAAEIDNMNADDVAEITQFLSTILLLQPTPEVDEADKKILVKKLRQWAPKFPGRLASNTCERCLALLTNDPRTRLMMQGTKQILERSLVQCGGGHCTQTVQNNGADLLQCARCKSAVYSSNRIQVAKCVRPGIAARCENGPELDRRRWKVQKHGQLIDLETTLSTRTLLFPVPPVLSDFRPPRSFTELSERLVPDRLAMATTDDIFQQVEEESERRAQEEVETQKLTQEALRQVDTDATIKQVKRRRRGSVSISRIGQLVEESLPSPNRLTKISSNSPFYQAQIDNASDNSIASGASAFSDDNAHAEDQTHVTQMHRIAGKESLTKMIPRKLSRARSEVIPGTADGGVVIGVLVQEATCPCAREYSAPDIANDDIRSDTSDKHLG</sequence>
<dbReference type="AlphaFoldDB" id="B0DCQ3"/>
<evidence type="ECO:0000313" key="2">
    <source>
        <dbReference type="Proteomes" id="UP000001194"/>
    </source>
</evidence>
<dbReference type="Proteomes" id="UP000001194">
    <property type="component" value="Unassembled WGS sequence"/>
</dbReference>
<dbReference type="STRING" id="486041.B0DCQ3"/>
<dbReference type="HOGENOM" id="CLU_568656_0_0_1"/>
<organism evidence="2">
    <name type="scientific">Laccaria bicolor (strain S238N-H82 / ATCC MYA-4686)</name>
    <name type="common">Bicoloured deceiver</name>
    <name type="synonym">Laccaria laccata var. bicolor</name>
    <dbReference type="NCBI Taxonomy" id="486041"/>
    <lineage>
        <taxon>Eukaryota</taxon>
        <taxon>Fungi</taxon>
        <taxon>Dikarya</taxon>
        <taxon>Basidiomycota</taxon>
        <taxon>Agaricomycotina</taxon>
        <taxon>Agaricomycetes</taxon>
        <taxon>Agaricomycetidae</taxon>
        <taxon>Agaricales</taxon>
        <taxon>Agaricineae</taxon>
        <taxon>Hydnangiaceae</taxon>
        <taxon>Laccaria</taxon>
    </lineage>
</organism>
<reference evidence="1 2" key="1">
    <citation type="journal article" date="2008" name="Nature">
        <title>The genome of Laccaria bicolor provides insights into mycorrhizal symbiosis.</title>
        <authorList>
            <person name="Martin F."/>
            <person name="Aerts A."/>
            <person name="Ahren D."/>
            <person name="Brun A."/>
            <person name="Danchin E.G.J."/>
            <person name="Duchaussoy F."/>
            <person name="Gibon J."/>
            <person name="Kohler A."/>
            <person name="Lindquist E."/>
            <person name="Pereda V."/>
            <person name="Salamov A."/>
            <person name="Shapiro H.J."/>
            <person name="Wuyts J."/>
            <person name="Blaudez D."/>
            <person name="Buee M."/>
            <person name="Brokstein P."/>
            <person name="Canbaeck B."/>
            <person name="Cohen D."/>
            <person name="Courty P.E."/>
            <person name="Coutinho P.M."/>
            <person name="Delaruelle C."/>
            <person name="Detter J.C."/>
            <person name="Deveau A."/>
            <person name="DiFazio S."/>
            <person name="Duplessis S."/>
            <person name="Fraissinet-Tachet L."/>
            <person name="Lucic E."/>
            <person name="Frey-Klett P."/>
            <person name="Fourrey C."/>
            <person name="Feussner I."/>
            <person name="Gay G."/>
            <person name="Grimwood J."/>
            <person name="Hoegger P.J."/>
            <person name="Jain P."/>
            <person name="Kilaru S."/>
            <person name="Labbe J."/>
            <person name="Lin Y.C."/>
            <person name="Legue V."/>
            <person name="Le Tacon F."/>
            <person name="Marmeisse R."/>
            <person name="Melayah D."/>
            <person name="Montanini B."/>
            <person name="Muratet M."/>
            <person name="Nehls U."/>
            <person name="Niculita-Hirzel H."/>
            <person name="Oudot-Le Secq M.P."/>
            <person name="Peter M."/>
            <person name="Quesneville H."/>
            <person name="Rajashekar B."/>
            <person name="Reich M."/>
            <person name="Rouhier N."/>
            <person name="Schmutz J."/>
            <person name="Yin T."/>
            <person name="Chalot M."/>
            <person name="Henrissat B."/>
            <person name="Kuees U."/>
            <person name="Lucas S."/>
            <person name="Van de Peer Y."/>
            <person name="Podila G.K."/>
            <person name="Polle A."/>
            <person name="Pukkila P.J."/>
            <person name="Richardson P.M."/>
            <person name="Rouze P."/>
            <person name="Sanders I.R."/>
            <person name="Stajich J.E."/>
            <person name="Tunlid A."/>
            <person name="Tuskan G."/>
            <person name="Grigoriev I.V."/>
        </authorList>
    </citation>
    <scope>NUCLEOTIDE SEQUENCE [LARGE SCALE GENOMIC DNA]</scope>
    <source>
        <strain evidence="2">S238N-H82 / ATCC MYA-4686</strain>
    </source>
</reference>
<name>B0DCQ3_LACBS</name>
<keyword evidence="2" id="KW-1185">Reference proteome</keyword>
<dbReference type="OrthoDB" id="432970at2759"/>
<proteinExistence type="predicted"/>
<dbReference type="RefSeq" id="XP_001881559.1">
    <property type="nucleotide sequence ID" value="XM_001881524.1"/>
</dbReference>